<keyword evidence="14" id="KW-0472">Membrane</keyword>
<evidence type="ECO:0000256" key="11">
    <source>
        <dbReference type="ARBA" id="ARBA00022989"/>
    </source>
</evidence>
<evidence type="ECO:0000256" key="2">
    <source>
        <dbReference type="ARBA" id="ARBA00004524"/>
    </source>
</evidence>
<evidence type="ECO:0000256" key="15">
    <source>
        <dbReference type="RuleBase" id="RU361177"/>
    </source>
</evidence>
<keyword evidence="13 15" id="KW-0503">Monooxygenase</keyword>
<dbReference type="Pfam" id="PF00743">
    <property type="entry name" value="FMO-like"/>
    <property type="match status" value="1"/>
</dbReference>
<dbReference type="Proteomes" id="UP001166674">
    <property type="component" value="Unassembled WGS sequence"/>
</dbReference>
<accession>A0AA41SVK2</accession>
<dbReference type="InterPro" id="IPR050346">
    <property type="entry name" value="FMO-like"/>
</dbReference>
<evidence type="ECO:0000256" key="8">
    <source>
        <dbReference type="ARBA" id="ARBA00022827"/>
    </source>
</evidence>
<proteinExistence type="inferred from homology"/>
<evidence type="ECO:0000256" key="7">
    <source>
        <dbReference type="ARBA" id="ARBA00022824"/>
    </source>
</evidence>
<keyword evidence="8 15" id="KW-0274">FAD</keyword>
<protein>
    <recommendedName>
        <fullName evidence="15">Flavin-containing monooxygenase</fullName>
        <ecNumber evidence="15">1.-.-.-</ecNumber>
    </recommendedName>
</protein>
<dbReference type="InterPro" id="IPR000960">
    <property type="entry name" value="Flavin_mOase"/>
</dbReference>
<keyword evidence="11" id="KW-1133">Transmembrane helix</keyword>
<keyword evidence="6" id="KW-0812">Transmembrane</keyword>
<evidence type="ECO:0000256" key="5">
    <source>
        <dbReference type="ARBA" id="ARBA00022630"/>
    </source>
</evidence>
<comment type="caution">
    <text evidence="16">The sequence shown here is derived from an EMBL/GenBank/DDBJ whole genome shotgun (WGS) entry which is preliminary data.</text>
</comment>
<dbReference type="EMBL" id="JAATJV010319900">
    <property type="protein sequence ID" value="MBZ3878293.1"/>
    <property type="molecule type" value="Genomic_DNA"/>
</dbReference>
<keyword evidence="17" id="KW-1185">Reference proteome</keyword>
<evidence type="ECO:0000256" key="4">
    <source>
        <dbReference type="ARBA" id="ARBA00009183"/>
    </source>
</evidence>
<dbReference type="FunFam" id="3.50.50.60:FF:000073">
    <property type="entry name" value="Dimethylaniline monooxygenase [N-oxide-forming]"/>
    <property type="match status" value="1"/>
</dbReference>
<dbReference type="GO" id="GO:0050661">
    <property type="term" value="F:NADP binding"/>
    <property type="evidence" value="ECO:0007669"/>
    <property type="project" value="InterPro"/>
</dbReference>
<dbReference type="InterPro" id="IPR020946">
    <property type="entry name" value="Flavin_mOase-like"/>
</dbReference>
<comment type="similarity">
    <text evidence="4 15">Belongs to the FMO family.</text>
</comment>
<evidence type="ECO:0000256" key="14">
    <source>
        <dbReference type="ARBA" id="ARBA00023136"/>
    </source>
</evidence>
<name>A0AA41SVK2_SCICA</name>
<keyword evidence="12 15" id="KW-0560">Oxidoreductase</keyword>
<evidence type="ECO:0000256" key="6">
    <source>
        <dbReference type="ARBA" id="ARBA00022692"/>
    </source>
</evidence>
<dbReference type="GO" id="GO:0004499">
    <property type="term" value="F:N,N-dimethylaniline monooxygenase activity"/>
    <property type="evidence" value="ECO:0007669"/>
    <property type="project" value="InterPro"/>
</dbReference>
<keyword evidence="9" id="KW-0492">Microsome</keyword>
<keyword evidence="10" id="KW-0521">NADP</keyword>
<dbReference type="SUPFAM" id="SSF51905">
    <property type="entry name" value="FAD/NAD(P)-binding domain"/>
    <property type="match status" value="1"/>
</dbReference>
<keyword evidence="5 15" id="KW-0285">Flavoprotein</keyword>
<keyword evidence="7" id="KW-0256">Endoplasmic reticulum</keyword>
<dbReference type="GO" id="GO:0050660">
    <property type="term" value="F:flavin adenine dinucleotide binding"/>
    <property type="evidence" value="ECO:0007669"/>
    <property type="project" value="InterPro"/>
</dbReference>
<evidence type="ECO:0000256" key="9">
    <source>
        <dbReference type="ARBA" id="ARBA00022848"/>
    </source>
</evidence>
<evidence type="ECO:0000256" key="12">
    <source>
        <dbReference type="ARBA" id="ARBA00023002"/>
    </source>
</evidence>
<dbReference type="PANTHER" id="PTHR23023">
    <property type="entry name" value="DIMETHYLANILINE MONOOXYGENASE"/>
    <property type="match status" value="1"/>
</dbReference>
<organism evidence="16 17">
    <name type="scientific">Sciurus carolinensis</name>
    <name type="common">Eastern gray squirrel</name>
    <dbReference type="NCBI Taxonomy" id="30640"/>
    <lineage>
        <taxon>Eukaryota</taxon>
        <taxon>Metazoa</taxon>
        <taxon>Chordata</taxon>
        <taxon>Craniata</taxon>
        <taxon>Vertebrata</taxon>
        <taxon>Euteleostomi</taxon>
        <taxon>Mammalia</taxon>
        <taxon>Eutheria</taxon>
        <taxon>Euarchontoglires</taxon>
        <taxon>Glires</taxon>
        <taxon>Rodentia</taxon>
        <taxon>Sciuromorpha</taxon>
        <taxon>Sciuridae</taxon>
        <taxon>Sciurinae</taxon>
        <taxon>Sciurini</taxon>
        <taxon>Sciurus</taxon>
    </lineage>
</organism>
<sequence length="194" mass="22195">MTKKIIAVIGSETCGLSSAKCCLDEDLESVCFERTDDIVGFCRYQESPEEGRVSIYKLVIINTSKEMMCFNDYSTPDHYLNFMHNSQVLEYFRMYTKDFNLLKYIQFKTTVYSVKKRPDFSSSGQWEVVTECKGKKKVNVFDGVMVCTGHHTNAHLPLESFPGWHSWRGSAVKALLPARRIHPSIVVQSVKITV</sequence>
<dbReference type="AlphaFoldDB" id="A0AA41SVK2"/>
<gene>
    <name evidence="16" type="ORF">SUZIE_147215</name>
</gene>
<evidence type="ECO:0000313" key="16">
    <source>
        <dbReference type="EMBL" id="MBZ3878293.1"/>
    </source>
</evidence>
<dbReference type="GO" id="GO:0005789">
    <property type="term" value="C:endoplasmic reticulum membrane"/>
    <property type="evidence" value="ECO:0007669"/>
    <property type="project" value="UniProtKB-SubCell"/>
</dbReference>
<evidence type="ECO:0000256" key="10">
    <source>
        <dbReference type="ARBA" id="ARBA00022857"/>
    </source>
</evidence>
<dbReference type="Gene3D" id="3.50.50.60">
    <property type="entry name" value="FAD/NAD(P)-binding domain"/>
    <property type="match status" value="1"/>
</dbReference>
<evidence type="ECO:0000256" key="1">
    <source>
        <dbReference type="ARBA" id="ARBA00001974"/>
    </source>
</evidence>
<dbReference type="InterPro" id="IPR036188">
    <property type="entry name" value="FAD/NAD-bd_sf"/>
</dbReference>
<dbReference type="PRINTS" id="PR00370">
    <property type="entry name" value="FMOXYGENASE"/>
</dbReference>
<evidence type="ECO:0000313" key="17">
    <source>
        <dbReference type="Proteomes" id="UP001166674"/>
    </source>
</evidence>
<comment type="cofactor">
    <cofactor evidence="1 15">
        <name>FAD</name>
        <dbReference type="ChEBI" id="CHEBI:57692"/>
    </cofactor>
</comment>
<dbReference type="EC" id="1.-.-.-" evidence="15"/>
<evidence type="ECO:0000256" key="3">
    <source>
        <dbReference type="ARBA" id="ARBA00004586"/>
    </source>
</evidence>
<evidence type="ECO:0000256" key="13">
    <source>
        <dbReference type="ARBA" id="ARBA00023033"/>
    </source>
</evidence>
<reference evidence="16" key="1">
    <citation type="submission" date="2020-03" db="EMBL/GenBank/DDBJ databases">
        <title>Studies in the Genomics of Life Span.</title>
        <authorList>
            <person name="Glass D."/>
        </authorList>
    </citation>
    <scope>NUCLEOTIDE SEQUENCE</scope>
    <source>
        <strain evidence="16">SUZIE</strain>
        <tissue evidence="16">Muscle</tissue>
    </source>
</reference>
<comment type="subcellular location">
    <subcellularLocation>
        <location evidence="3">Endoplasmic reticulum membrane</location>
    </subcellularLocation>
    <subcellularLocation>
        <location evidence="2">Microsome membrane</location>
    </subcellularLocation>
</comment>